<protein>
    <recommendedName>
        <fullName evidence="5">NAD(P)-binding protein</fullName>
    </recommendedName>
</protein>
<dbReference type="Proteomes" id="UP001562357">
    <property type="component" value="Unassembled WGS sequence"/>
</dbReference>
<evidence type="ECO:0000313" key="4">
    <source>
        <dbReference type="Proteomes" id="UP001562357"/>
    </source>
</evidence>
<evidence type="ECO:0000256" key="2">
    <source>
        <dbReference type="ARBA" id="ARBA00023002"/>
    </source>
</evidence>
<evidence type="ECO:0008006" key="5">
    <source>
        <dbReference type="Google" id="ProtNLM"/>
    </source>
</evidence>
<organism evidence="3 4">
    <name type="scientific">Epichloe bromicola</name>
    <dbReference type="NCBI Taxonomy" id="79588"/>
    <lineage>
        <taxon>Eukaryota</taxon>
        <taxon>Fungi</taxon>
        <taxon>Dikarya</taxon>
        <taxon>Ascomycota</taxon>
        <taxon>Pezizomycotina</taxon>
        <taxon>Sordariomycetes</taxon>
        <taxon>Hypocreomycetidae</taxon>
        <taxon>Hypocreales</taxon>
        <taxon>Clavicipitaceae</taxon>
        <taxon>Epichloe</taxon>
    </lineage>
</organism>
<proteinExistence type="inferred from homology"/>
<name>A0ABQ0CRC2_9HYPO</name>
<evidence type="ECO:0000313" key="3">
    <source>
        <dbReference type="EMBL" id="GAB0135986.1"/>
    </source>
</evidence>
<dbReference type="PANTHER" id="PTHR43669">
    <property type="entry name" value="5-KETO-D-GLUCONATE 5-REDUCTASE"/>
    <property type="match status" value="1"/>
</dbReference>
<dbReference type="InterPro" id="IPR002347">
    <property type="entry name" value="SDR_fam"/>
</dbReference>
<dbReference type="SUPFAM" id="SSF51735">
    <property type="entry name" value="NAD(P)-binding Rossmann-fold domains"/>
    <property type="match status" value="1"/>
</dbReference>
<dbReference type="EMBL" id="BAAFGZ010000162">
    <property type="protein sequence ID" value="GAB0135986.1"/>
    <property type="molecule type" value="Genomic_DNA"/>
</dbReference>
<keyword evidence="2" id="KW-0560">Oxidoreductase</keyword>
<sequence>MPRSLVVIGSGPGIGVHVASHFASKGFSKIALVARNTEQLDRDSAAVQSDHGHVDVRAYPVDVTDSAGLRAALDRITDDLGPPEVVFFNAARVKPSLLLEVGDEEMLYDFKACAMDVPRGTASNVYTIIAAVALHQTAKWAIPHLTKLAKQDSSAKPSLLVTSSHLPQSPEPDLFVLSLTKAAQRNLAESLAKVYQPQGVHVGLVIVAGSVAPEKTVLSPGNIAKKTYELFAQERGGWTLETYLKE</sequence>
<evidence type="ECO:0000256" key="1">
    <source>
        <dbReference type="ARBA" id="ARBA00006484"/>
    </source>
</evidence>
<accession>A0ABQ0CRC2</accession>
<dbReference type="InterPro" id="IPR036291">
    <property type="entry name" value="NAD(P)-bd_dom_sf"/>
</dbReference>
<dbReference type="Pfam" id="PF00106">
    <property type="entry name" value="adh_short"/>
    <property type="match status" value="1"/>
</dbReference>
<reference evidence="4" key="1">
    <citation type="submission" date="2024-06" db="EMBL/GenBank/DDBJ databases">
        <title>Draft Genome Sequences of Epichloe bromicola Strains Isolated from Elymus ciliaris.</title>
        <authorList>
            <consortium name="Epichloe bromicola genome sequencing consortium"/>
            <person name="Miura A."/>
            <person name="Imano S."/>
            <person name="Ashida A."/>
            <person name="Sato I."/>
            <person name="Chiba S."/>
            <person name="Tanaka A."/>
            <person name="Camagna M."/>
            <person name="Takemoto D."/>
        </authorList>
    </citation>
    <scope>NUCLEOTIDE SEQUENCE [LARGE SCALE GENOMIC DNA]</scope>
    <source>
        <strain evidence="4">DP</strain>
    </source>
</reference>
<dbReference type="Gene3D" id="3.40.50.720">
    <property type="entry name" value="NAD(P)-binding Rossmann-like Domain"/>
    <property type="match status" value="1"/>
</dbReference>
<keyword evidence="4" id="KW-1185">Reference proteome</keyword>
<comment type="caution">
    <text evidence="3">The sequence shown here is derived from an EMBL/GenBank/DDBJ whole genome shotgun (WGS) entry which is preliminary data.</text>
</comment>
<gene>
    <name evidence="3" type="primary">g4305</name>
    <name evidence="3" type="ORF">EsDP_00004305</name>
</gene>
<comment type="similarity">
    <text evidence="1">Belongs to the short-chain dehydrogenases/reductases (SDR) family.</text>
</comment>
<dbReference type="PANTHER" id="PTHR43669:SF3">
    <property type="entry name" value="ALCOHOL DEHYDROGENASE, PUTATIVE (AFU_ORTHOLOGUE AFUA_3G03445)-RELATED"/>
    <property type="match status" value="1"/>
</dbReference>